<feature type="compositionally biased region" description="Basic and acidic residues" evidence="1">
    <location>
        <begin position="54"/>
        <end position="67"/>
    </location>
</feature>
<feature type="compositionally biased region" description="Basic and acidic residues" evidence="1">
    <location>
        <begin position="75"/>
        <end position="91"/>
    </location>
</feature>
<dbReference type="EMBL" id="CADCVT010000098">
    <property type="protein sequence ID" value="CAA9485101.1"/>
    <property type="molecule type" value="Genomic_DNA"/>
</dbReference>
<evidence type="ECO:0000256" key="1">
    <source>
        <dbReference type="SAM" id="MobiDB-lite"/>
    </source>
</evidence>
<gene>
    <name evidence="2" type="ORF">AVDCRST_MAG85-900</name>
</gene>
<sequence>LAAHRRHRDRRRGRLLLDRRPGEGAHQVQGLPGPPGRARGAARLARGHLRRRRDPAPRRGGRRDPQGVRRRGPRQGRDAGERHGVRQEPRLDVQAGAPVRDRRRDPEVAVGEDLAPRAQGTRDRRVVV</sequence>
<dbReference type="AlphaFoldDB" id="A0A6J4RYF2"/>
<feature type="compositionally biased region" description="Basic residues" evidence="1">
    <location>
        <begin position="1"/>
        <end position="14"/>
    </location>
</feature>
<feature type="region of interest" description="Disordered" evidence="1">
    <location>
        <begin position="1"/>
        <end position="128"/>
    </location>
</feature>
<evidence type="ECO:0000313" key="2">
    <source>
        <dbReference type="EMBL" id="CAA9485101.1"/>
    </source>
</evidence>
<proteinExistence type="predicted"/>
<name>A0A6J4RYF2_9ACTN</name>
<dbReference type="EC" id="6.2.1.3" evidence="2"/>
<accession>A0A6J4RYF2</accession>
<reference evidence="2" key="1">
    <citation type="submission" date="2020-02" db="EMBL/GenBank/DDBJ databases">
        <authorList>
            <person name="Meier V. D."/>
        </authorList>
    </citation>
    <scope>NUCLEOTIDE SEQUENCE</scope>
    <source>
        <strain evidence="2">AVDCRST_MAG85</strain>
    </source>
</reference>
<feature type="non-terminal residue" evidence="2">
    <location>
        <position position="128"/>
    </location>
</feature>
<keyword evidence="2" id="KW-0436">Ligase</keyword>
<feature type="non-terminal residue" evidence="2">
    <location>
        <position position="1"/>
    </location>
</feature>
<dbReference type="GO" id="GO:0004467">
    <property type="term" value="F:long-chain fatty acid-CoA ligase activity"/>
    <property type="evidence" value="ECO:0007669"/>
    <property type="project" value="UniProtKB-EC"/>
</dbReference>
<protein>
    <submittedName>
        <fullName evidence="2">Long-chain-fatty-acid--CoA ligase</fullName>
        <ecNumber evidence="2">6.2.1.3</ecNumber>
    </submittedName>
</protein>
<organism evidence="2">
    <name type="scientific">uncultured Solirubrobacteraceae bacterium</name>
    <dbReference type="NCBI Taxonomy" id="1162706"/>
    <lineage>
        <taxon>Bacteria</taxon>
        <taxon>Bacillati</taxon>
        <taxon>Actinomycetota</taxon>
        <taxon>Thermoleophilia</taxon>
        <taxon>Solirubrobacterales</taxon>
        <taxon>Solirubrobacteraceae</taxon>
        <taxon>environmental samples</taxon>
    </lineage>
</organism>